<protein>
    <submittedName>
        <fullName evidence="1">Uncharacterized protein</fullName>
    </submittedName>
</protein>
<reference evidence="1" key="2">
    <citation type="journal article" date="2018" name="Nat. Commun.">
        <title>Tailed giant Tupanvirus possesses the most complete translational apparatus of the known virosphere.</title>
        <authorList>
            <person name="Abrahao J."/>
            <person name="Silva L."/>
            <person name="Silva L.S."/>
            <person name="Khalil J.Y.B."/>
            <person name="Rodrigues R."/>
            <person name="Arantes T."/>
            <person name="Assis F."/>
            <person name="Boratto P."/>
            <person name="Andrade M."/>
            <person name="Kroon E.G."/>
            <person name="Ribeiro B."/>
            <person name="Bergier I."/>
            <person name="Seligmann H."/>
            <person name="Ghigo E."/>
            <person name="Colson P."/>
            <person name="Levasseur A."/>
            <person name="Kroemer G."/>
            <person name="Raoult D."/>
            <person name="La Scola B."/>
        </authorList>
    </citation>
    <scope>NUCLEOTIDE SEQUENCE [LARGE SCALE GENOMIC DNA]</scope>
    <source>
        <strain evidence="1">Soda lake</strain>
    </source>
</reference>
<dbReference type="RefSeq" id="YP_010781845.1">
    <property type="nucleotide sequence ID" value="NC_075039.1"/>
</dbReference>
<organism evidence="1">
    <name type="scientific">Tupanvirus soda lake</name>
    <dbReference type="NCBI Taxonomy" id="2126985"/>
    <lineage>
        <taxon>Viruses</taxon>
        <taxon>Varidnaviria</taxon>
        <taxon>Bamfordvirae</taxon>
        <taxon>Nucleocytoviricota</taxon>
        <taxon>Megaviricetes</taxon>
        <taxon>Imitervirales</taxon>
        <taxon>Mimiviridae</taxon>
        <taxon>Megamimivirinae</taxon>
        <taxon>Tupanvirus</taxon>
        <taxon>Tupanvirus salinum</taxon>
    </lineage>
</organism>
<dbReference type="KEGG" id="vg:80518609"/>
<name>A0A6N1NUM0_9VIRU</name>
<evidence type="ECO:0000313" key="1">
    <source>
        <dbReference type="EMBL" id="QKU35188.1"/>
    </source>
</evidence>
<dbReference type="GeneID" id="80518609"/>
<sequence length="473" mass="54986">MSKNLDRVYTKLQKAFGVNFSDPIEVEGIAEYINTNDQSFVLRSIDGNSIMECYTQEDLSKLKDKDKVTVKGWLKFKKGQNNPSKIYIHAKYLYTESEKQKYTNAYEKYNKFKIQLESQKCQNAIKKIKLQQIPQTIHNVGLIVLPENDGNLENFKVVFQERCYGKLFIYRLNSDTIDSALPVAIEYFKKYHNIDMICLLTNQLTFKNVCDLSSLKNITYMINRKQCPYIVTVESTTKEKTMMEPLIFPLTNTKVNGIIECIDFIHNIQAHLRKDLETGIQKGTDILNKLVEKEKIKLFKYRVHLASLVDPKFHKNTNGYVDSPIERLRDMVLQKLNREKIKLSKINITIMRNIIDDSRVQGYFEKLVAWEKSNFNDVKKQVSAQPLTSPIRKTANDKEDMSFSIKKNALQQNQYYQMHPENIPQATKTLDTMVFEMATGRPTTIPKKIENKSFDNIPGDMLSINIQRTNGDF</sequence>
<accession>A0A6N1NUM0</accession>
<proteinExistence type="predicted"/>
<dbReference type="EMBL" id="KY523104">
    <property type="protein sequence ID" value="QKU35188.1"/>
    <property type="molecule type" value="Genomic_DNA"/>
</dbReference>
<reference evidence="1" key="1">
    <citation type="submission" date="2017-01" db="EMBL/GenBank/DDBJ databases">
        <authorList>
            <person name="Assis F.L."/>
            <person name="Abrahao J.S."/>
            <person name="Silva L."/>
            <person name="Khalil J.B."/>
            <person name="Rodrigues R."/>
            <person name="Silva L.S."/>
            <person name="Arantes T."/>
            <person name="Boratto P."/>
            <person name="Andrade M."/>
            <person name="Kroon E.G."/>
            <person name="Ribeiro B."/>
            <person name="Bergier I."/>
            <person name="Seligmann H."/>
            <person name="Ghigo E."/>
            <person name="Colson P."/>
            <person name="Levasseur A."/>
            <person name="Raoult D."/>
            <person name="Scola B.L."/>
        </authorList>
    </citation>
    <scope>NUCLEOTIDE SEQUENCE</scope>
    <source>
        <strain evidence="1">Soda lake</strain>
    </source>
</reference>